<feature type="compositionally biased region" description="Low complexity" evidence="1">
    <location>
        <begin position="237"/>
        <end position="255"/>
    </location>
</feature>
<accession>A0A8J6C5D7</accession>
<evidence type="ECO:0000313" key="3">
    <source>
        <dbReference type="Proteomes" id="UP000751190"/>
    </source>
</evidence>
<protein>
    <submittedName>
        <fullName evidence="2">Uncharacterized protein</fullName>
    </submittedName>
</protein>
<comment type="caution">
    <text evidence="2">The sequence shown here is derived from an EMBL/GenBank/DDBJ whole genome shotgun (WGS) entry which is preliminary data.</text>
</comment>
<feature type="region of interest" description="Disordered" evidence="1">
    <location>
        <begin position="225"/>
        <end position="255"/>
    </location>
</feature>
<dbReference type="EMBL" id="JAGTXO010000044">
    <property type="protein sequence ID" value="KAG8459141.1"/>
    <property type="molecule type" value="Genomic_DNA"/>
</dbReference>
<organism evidence="2 3">
    <name type="scientific">Diacronema lutheri</name>
    <name type="common">Unicellular marine alga</name>
    <name type="synonym">Monochrysis lutheri</name>
    <dbReference type="NCBI Taxonomy" id="2081491"/>
    <lineage>
        <taxon>Eukaryota</taxon>
        <taxon>Haptista</taxon>
        <taxon>Haptophyta</taxon>
        <taxon>Pavlovophyceae</taxon>
        <taxon>Pavlovales</taxon>
        <taxon>Pavlovaceae</taxon>
        <taxon>Diacronema</taxon>
    </lineage>
</organism>
<evidence type="ECO:0000256" key="1">
    <source>
        <dbReference type="SAM" id="MobiDB-lite"/>
    </source>
</evidence>
<evidence type="ECO:0000313" key="2">
    <source>
        <dbReference type="EMBL" id="KAG8459141.1"/>
    </source>
</evidence>
<dbReference type="OrthoDB" id="10681854at2759"/>
<dbReference type="Proteomes" id="UP000751190">
    <property type="component" value="Unassembled WGS sequence"/>
</dbReference>
<sequence length="492" mass="51822">MSRRRLASDHELTALALSPWLADDSQEVEHRPLVALDGSDDSAYLTLLHFEEWYGQCVWPRLCAAVSATAREGDGHEGDIGRASVAARFEPSAAERARVDSVAARFAEVHGANLKTTELTAVLRALHGDGPAAPAGVKLGALAAAARRELDPASRGEVRRADLAAWWFAHPRLARRAAELAARPPATTLAEANEPSAQLAAVLASLTPEDVAEVRKARAAFAKRAASVARTQPGRAPPRASARAPDGARAAEAAAATPALSGAELEAAVFDALVELGARPTGIADRRALWLSARLALDAGADADADADADGALRAPSPPGSWPPTADIDAFTVWAAQRALPEAKRRRFRAAQRAHQRAVSASRALAGPDSGDAEARRALRVVSSLDFGSAGSLAESAVLPALRELLGDLVRDKALKLGPISAACKRDVPADAFGRHDRMHFVRWWLRSQWAALVRERTNATAAAMSTVASGAPSPRTARAEYDDGVGVWGRG</sequence>
<name>A0A8J6C5D7_DIALT</name>
<reference evidence="2" key="1">
    <citation type="submission" date="2021-05" db="EMBL/GenBank/DDBJ databases">
        <title>The genome of the haptophyte Pavlova lutheri (Diacronema luteri, Pavlovales) - a model for lipid biosynthesis in eukaryotic algae.</title>
        <authorList>
            <person name="Hulatt C.J."/>
            <person name="Posewitz M.C."/>
        </authorList>
    </citation>
    <scope>NUCLEOTIDE SEQUENCE</scope>
    <source>
        <strain evidence="2">NIVA-4/92</strain>
    </source>
</reference>
<keyword evidence="3" id="KW-1185">Reference proteome</keyword>
<gene>
    <name evidence="2" type="ORF">KFE25_002548</name>
</gene>
<dbReference type="AlphaFoldDB" id="A0A8J6C5D7"/>
<proteinExistence type="predicted"/>